<feature type="compositionally biased region" description="Polar residues" evidence="1">
    <location>
        <begin position="181"/>
        <end position="197"/>
    </location>
</feature>
<name>A0ABR2JBY0_9PEZI</name>
<accession>A0ABR2JBY0</accession>
<feature type="domain" description="Bacteriophage T5 Orf172 DNA-binding" evidence="2">
    <location>
        <begin position="297"/>
        <end position="395"/>
    </location>
</feature>
<feature type="compositionally biased region" description="Basic and acidic residues" evidence="1">
    <location>
        <begin position="532"/>
        <end position="543"/>
    </location>
</feature>
<evidence type="ECO:0000259" key="2">
    <source>
        <dbReference type="SMART" id="SM00974"/>
    </source>
</evidence>
<feature type="region of interest" description="Disordered" evidence="1">
    <location>
        <begin position="449"/>
        <end position="484"/>
    </location>
</feature>
<dbReference type="EMBL" id="JAPCWZ010000003">
    <property type="protein sequence ID" value="KAK8875147.1"/>
    <property type="molecule type" value="Genomic_DNA"/>
</dbReference>
<feature type="compositionally biased region" description="Polar residues" evidence="1">
    <location>
        <begin position="519"/>
        <end position="531"/>
    </location>
</feature>
<dbReference type="InterPro" id="IPR018306">
    <property type="entry name" value="Phage_T5_Orf172_DNA-bd"/>
</dbReference>
<keyword evidence="4" id="KW-1185">Reference proteome</keyword>
<evidence type="ECO:0000313" key="3">
    <source>
        <dbReference type="EMBL" id="KAK8875147.1"/>
    </source>
</evidence>
<feature type="compositionally biased region" description="Polar residues" evidence="1">
    <location>
        <begin position="139"/>
        <end position="150"/>
    </location>
</feature>
<proteinExistence type="predicted"/>
<reference evidence="3 4" key="1">
    <citation type="journal article" date="2024" name="IMA Fungus">
        <title>Apiospora arundinis, a panoply of carbohydrate-active enzymes and secondary metabolites.</title>
        <authorList>
            <person name="Sorensen T."/>
            <person name="Petersen C."/>
            <person name="Muurmann A.T."/>
            <person name="Christiansen J.V."/>
            <person name="Brundto M.L."/>
            <person name="Overgaard C.K."/>
            <person name="Boysen A.T."/>
            <person name="Wollenberg R.D."/>
            <person name="Larsen T.O."/>
            <person name="Sorensen J.L."/>
            <person name="Nielsen K.L."/>
            <person name="Sondergaard T.E."/>
        </authorList>
    </citation>
    <scope>NUCLEOTIDE SEQUENCE [LARGE SCALE GENOMIC DNA]</scope>
    <source>
        <strain evidence="3 4">AAU 773</strain>
    </source>
</reference>
<protein>
    <recommendedName>
        <fullName evidence="2">Bacteriophage T5 Orf172 DNA-binding domain-containing protein</fullName>
    </recommendedName>
</protein>
<feature type="region of interest" description="Disordered" evidence="1">
    <location>
        <begin position="181"/>
        <end position="257"/>
    </location>
</feature>
<sequence>MTRIQVDAETQIDAESHPVFGVMLGLYNRELTKNPFENLSKCPGISTSKHPPEPCQNTHGVPRRAKIDAQVRALNKESTFQYDNPGFIQTIIEFLKSTHCSHHEKFPHRRLDELILNMKEEARQRGNEMHPDVDDNKDSSNGTLLTSDSQELGVAEELSSLSISPGEESCISFSSASDADTVLTTPDATPLSQNDSILSCDPESRPETPCPPTCRSSVELAQVDKLPSRADSLDESDEESYHDQDDQAPYPDAKTMDTSNFKRMTRTIGKLPLLHAIYHHWTEQDSKRGRVYIWRHNRHPGIIKIGWSASAGGGAQRHAQPGNCYAIDTTPVWESAEAFVGAYRVEQIVHGQLKENNVSTKEVACGSPKCAVKGTRHREWFRCDQGVAEKQISLWTELLARGFYEHTICGPDGGDNATSSGMRISATGNQILNQICNILSPDVMLEALKAGAPDGTSPDPSEERLSGDEPASSTGSNAEKLPPLVGGCVGWRAANYGESEPSRRSTDTDLHELHPLSGDISSQEPSDNMSTQEKESPHQSKRDWIKSHFGSVRKSRGGMMDVKAKVRDFISHMPRYKSANNGDGHNKLTAEEDLVARLAVSVFFFKEDQEYEEHASESVKPPRVGRKWGVGVSLGRGWKSM</sequence>
<dbReference type="Pfam" id="PF10544">
    <property type="entry name" value="T5orf172"/>
    <property type="match status" value="1"/>
</dbReference>
<feature type="compositionally biased region" description="Basic and acidic residues" evidence="1">
    <location>
        <begin position="500"/>
        <end position="514"/>
    </location>
</feature>
<feature type="region of interest" description="Disordered" evidence="1">
    <location>
        <begin position="497"/>
        <end position="543"/>
    </location>
</feature>
<dbReference type="SMART" id="SM00974">
    <property type="entry name" value="T5orf172"/>
    <property type="match status" value="1"/>
</dbReference>
<organism evidence="3 4">
    <name type="scientific">Apiospora arundinis</name>
    <dbReference type="NCBI Taxonomy" id="335852"/>
    <lineage>
        <taxon>Eukaryota</taxon>
        <taxon>Fungi</taxon>
        <taxon>Dikarya</taxon>
        <taxon>Ascomycota</taxon>
        <taxon>Pezizomycotina</taxon>
        <taxon>Sordariomycetes</taxon>
        <taxon>Xylariomycetidae</taxon>
        <taxon>Amphisphaeriales</taxon>
        <taxon>Apiosporaceae</taxon>
        <taxon>Apiospora</taxon>
    </lineage>
</organism>
<dbReference type="Proteomes" id="UP001390339">
    <property type="component" value="Unassembled WGS sequence"/>
</dbReference>
<evidence type="ECO:0000313" key="4">
    <source>
        <dbReference type="Proteomes" id="UP001390339"/>
    </source>
</evidence>
<gene>
    <name evidence="3" type="ORF">PGQ11_005661</name>
</gene>
<feature type="region of interest" description="Disordered" evidence="1">
    <location>
        <begin position="124"/>
        <end position="150"/>
    </location>
</feature>
<feature type="compositionally biased region" description="Basic and acidic residues" evidence="1">
    <location>
        <begin position="124"/>
        <end position="138"/>
    </location>
</feature>
<evidence type="ECO:0000256" key="1">
    <source>
        <dbReference type="SAM" id="MobiDB-lite"/>
    </source>
</evidence>
<comment type="caution">
    <text evidence="3">The sequence shown here is derived from an EMBL/GenBank/DDBJ whole genome shotgun (WGS) entry which is preliminary data.</text>
</comment>